<dbReference type="Pfam" id="PF09816">
    <property type="entry name" value="EAF"/>
    <property type="match status" value="1"/>
</dbReference>
<protein>
    <recommendedName>
        <fullName evidence="2">Transcription elongation factor Eaf N-terminal domain-containing protein</fullName>
    </recommendedName>
</protein>
<accession>A0A2K3QJQ8</accession>
<dbReference type="STRING" id="45235.A0A2K3QJQ8"/>
<feature type="domain" description="Transcription elongation factor Eaf N-terminal" evidence="2">
    <location>
        <begin position="94"/>
        <end position="193"/>
    </location>
</feature>
<feature type="compositionally biased region" description="Acidic residues" evidence="1">
    <location>
        <begin position="277"/>
        <end position="288"/>
    </location>
</feature>
<feature type="compositionally biased region" description="Low complexity" evidence="1">
    <location>
        <begin position="355"/>
        <end position="365"/>
    </location>
</feature>
<evidence type="ECO:0000259" key="2">
    <source>
        <dbReference type="Pfam" id="PF09816"/>
    </source>
</evidence>
<comment type="caution">
    <text evidence="3">The sequence shown here is derived from an EMBL/GenBank/DDBJ whole genome shotgun (WGS) entry which is preliminary data.</text>
</comment>
<evidence type="ECO:0000256" key="1">
    <source>
        <dbReference type="SAM" id="MobiDB-lite"/>
    </source>
</evidence>
<dbReference type="Proteomes" id="UP000236621">
    <property type="component" value="Unassembled WGS sequence"/>
</dbReference>
<sequence>VNKPPKLFLRCFVRIKPWKRAAVPVGFYFYLHPSFPRPMSLDSAHASASSLDIQSIAADEERAFGCISSPDAQRTILPCPTMAALIDPTVAGKYPVILGEGMLGKTSNEIFTGICYNHKPALSPGDAPAHARLKPSLPGKTSSYDLSFTDGDAAYTYAGGRDVDGNQYVLHFDPERKVFILDKIDSTFNMNVTGVPGNSDPEKLRRQYPHLKGQKPDARKSAGDGPKQKPTAKANAKNPVQTKQPKRKAERKQPRAKDQELSLPKPEPPKPKKTQVEEDEEDEDDDDGGLLIEYPGADTATAAKQTDFSPAFPPPRRFDDFMDQRDSEGDADGESDDEPDMDFQLPSPVNKNMVPAPEAEAPAGADMEDDLEKEMEIAFEDLENSQEGSPDGDESEISEED</sequence>
<keyword evidence="4" id="KW-1185">Reference proteome</keyword>
<proteinExistence type="predicted"/>
<feature type="compositionally biased region" description="Basic and acidic residues" evidence="1">
    <location>
        <begin position="267"/>
        <end position="276"/>
    </location>
</feature>
<feature type="non-terminal residue" evidence="3">
    <location>
        <position position="1"/>
    </location>
</feature>
<evidence type="ECO:0000313" key="4">
    <source>
        <dbReference type="Proteomes" id="UP000236621"/>
    </source>
</evidence>
<dbReference type="OrthoDB" id="125903at2759"/>
<reference evidence="3 4" key="1">
    <citation type="submission" date="2017-08" db="EMBL/GenBank/DDBJ databases">
        <title>Harnessing the power of phylogenomics to disentangle the directionality and signatures of interkingdom host jumping in the parasitic fungal genus Tolypocladium.</title>
        <authorList>
            <person name="Quandt C.A."/>
            <person name="Patterson W."/>
            <person name="Spatafora J.W."/>
        </authorList>
    </citation>
    <scope>NUCLEOTIDE SEQUENCE [LARGE SCALE GENOMIC DNA]</scope>
    <source>
        <strain evidence="3 4">CBS 113982</strain>
    </source>
</reference>
<feature type="compositionally biased region" description="Basic and acidic residues" evidence="1">
    <location>
        <begin position="251"/>
        <end position="260"/>
    </location>
</feature>
<feature type="compositionally biased region" description="Acidic residues" evidence="1">
    <location>
        <begin position="366"/>
        <end position="401"/>
    </location>
</feature>
<feature type="compositionally biased region" description="Basic and acidic residues" evidence="1">
    <location>
        <begin position="316"/>
        <end position="328"/>
    </location>
</feature>
<dbReference type="AlphaFoldDB" id="A0A2K3QJQ8"/>
<feature type="region of interest" description="Disordered" evidence="1">
    <location>
        <begin position="210"/>
        <end position="401"/>
    </location>
</feature>
<feature type="compositionally biased region" description="Acidic residues" evidence="1">
    <location>
        <begin position="329"/>
        <end position="341"/>
    </location>
</feature>
<gene>
    <name evidence="3" type="ORF">TCAP_02299</name>
</gene>
<name>A0A2K3QJQ8_9HYPO</name>
<dbReference type="InterPro" id="IPR019194">
    <property type="entry name" value="Tscrpt_elong_fac_Eaf_N"/>
</dbReference>
<organism evidence="3 4">
    <name type="scientific">Tolypocladium capitatum</name>
    <dbReference type="NCBI Taxonomy" id="45235"/>
    <lineage>
        <taxon>Eukaryota</taxon>
        <taxon>Fungi</taxon>
        <taxon>Dikarya</taxon>
        <taxon>Ascomycota</taxon>
        <taxon>Pezizomycotina</taxon>
        <taxon>Sordariomycetes</taxon>
        <taxon>Hypocreomycetidae</taxon>
        <taxon>Hypocreales</taxon>
        <taxon>Ophiocordycipitaceae</taxon>
        <taxon>Tolypocladium</taxon>
    </lineage>
</organism>
<dbReference type="EMBL" id="NRSZ01000347">
    <property type="protein sequence ID" value="PNY27774.1"/>
    <property type="molecule type" value="Genomic_DNA"/>
</dbReference>
<evidence type="ECO:0000313" key="3">
    <source>
        <dbReference type="EMBL" id="PNY27774.1"/>
    </source>
</evidence>